<comment type="cofactor">
    <cofactor evidence="2">
        <name>a divalent metal cation</name>
        <dbReference type="ChEBI" id="CHEBI:60240"/>
    </cofactor>
</comment>
<feature type="binding site" evidence="13">
    <location>
        <begin position="86"/>
        <end position="89"/>
    </location>
    <ligand>
        <name>substrate</name>
    </ligand>
</feature>
<dbReference type="GO" id="GO:0046872">
    <property type="term" value="F:metal ion binding"/>
    <property type="evidence" value="ECO:0007669"/>
    <property type="project" value="UniProtKB-KW"/>
</dbReference>
<evidence type="ECO:0000256" key="1">
    <source>
        <dbReference type="ARBA" id="ARBA00001342"/>
    </source>
</evidence>
<dbReference type="Gene3D" id="3.50.30.40">
    <property type="entry name" value="Ribonuclease E inhibitor RraA/RraA-like"/>
    <property type="match status" value="1"/>
</dbReference>
<organism evidence="14 15">
    <name type="scientific">Streptomyces parvulus</name>
    <dbReference type="NCBI Taxonomy" id="146923"/>
    <lineage>
        <taxon>Bacteria</taxon>
        <taxon>Bacillati</taxon>
        <taxon>Actinomycetota</taxon>
        <taxon>Actinomycetes</taxon>
        <taxon>Kitasatosporales</taxon>
        <taxon>Streptomycetaceae</taxon>
        <taxon>Streptomyces</taxon>
    </lineage>
</organism>
<feature type="binding site" evidence="13">
    <location>
        <position position="108"/>
    </location>
    <ligand>
        <name>substrate</name>
    </ligand>
</feature>
<comment type="subunit">
    <text evidence="4">Homotrimer.</text>
</comment>
<keyword evidence="13" id="KW-0460">Magnesium</keyword>
<evidence type="ECO:0000256" key="9">
    <source>
        <dbReference type="ARBA" id="ARBA00029596"/>
    </source>
</evidence>
<comment type="similarity">
    <text evidence="3">Belongs to the class II aldolase/RraA-like family.</text>
</comment>
<dbReference type="CDD" id="cd16841">
    <property type="entry name" value="RraA_family"/>
    <property type="match status" value="1"/>
</dbReference>
<evidence type="ECO:0000256" key="10">
    <source>
        <dbReference type="ARBA" id="ARBA00030169"/>
    </source>
</evidence>
<dbReference type="PANTHER" id="PTHR33254:SF4">
    <property type="entry name" value="4-HYDROXY-4-METHYL-2-OXOGLUTARATE ALDOLASE 3-RELATED"/>
    <property type="match status" value="1"/>
</dbReference>
<reference evidence="14 15" key="1">
    <citation type="submission" date="2018-07" db="EMBL/GenBank/DDBJ databases">
        <title>Genome guided investigation of antibiotics producing actinomycetales strain isolated from a Macau mangrove ecosystem.</title>
        <authorList>
            <person name="Hu D."/>
        </authorList>
    </citation>
    <scope>NUCLEOTIDE SEQUENCE [LARGE SCALE GENOMIC DNA]</scope>
    <source>
        <strain evidence="14 15">2297</strain>
    </source>
</reference>
<comment type="catalytic activity">
    <reaction evidence="1">
        <text>4-hydroxy-4-methyl-2-oxoglutarate = 2 pyruvate</text>
        <dbReference type="Rhea" id="RHEA:22748"/>
        <dbReference type="ChEBI" id="CHEBI:15361"/>
        <dbReference type="ChEBI" id="CHEBI:58276"/>
        <dbReference type="EC" id="4.1.3.17"/>
    </reaction>
</comment>
<dbReference type="OrthoDB" id="943692at2"/>
<dbReference type="EC" id="4.1.3.17" evidence="5"/>
<dbReference type="InterPro" id="IPR005493">
    <property type="entry name" value="RraA/RraA-like"/>
</dbReference>
<evidence type="ECO:0000256" key="13">
    <source>
        <dbReference type="PIRSR" id="PIRSR605493-1"/>
    </source>
</evidence>
<evidence type="ECO:0000313" key="14">
    <source>
        <dbReference type="EMBL" id="RDD86668.1"/>
    </source>
</evidence>
<evidence type="ECO:0000256" key="6">
    <source>
        <dbReference type="ARBA" id="ARBA00012947"/>
    </source>
</evidence>
<comment type="caution">
    <text evidence="14">The sequence shown here is derived from an EMBL/GenBank/DDBJ whole genome shotgun (WGS) entry which is preliminary data.</text>
</comment>
<proteinExistence type="inferred from homology"/>
<evidence type="ECO:0000256" key="2">
    <source>
        <dbReference type="ARBA" id="ARBA00001968"/>
    </source>
</evidence>
<evidence type="ECO:0000313" key="15">
    <source>
        <dbReference type="Proteomes" id="UP000253742"/>
    </source>
</evidence>
<dbReference type="InterPro" id="IPR036704">
    <property type="entry name" value="RraA/RraA-like_sf"/>
</dbReference>
<comment type="catalytic activity">
    <reaction evidence="12">
        <text>oxaloacetate + H(+) = pyruvate + CO2</text>
        <dbReference type="Rhea" id="RHEA:15641"/>
        <dbReference type="ChEBI" id="CHEBI:15361"/>
        <dbReference type="ChEBI" id="CHEBI:15378"/>
        <dbReference type="ChEBI" id="CHEBI:16452"/>
        <dbReference type="ChEBI" id="CHEBI:16526"/>
        <dbReference type="EC" id="4.1.1.112"/>
    </reaction>
</comment>
<evidence type="ECO:0000256" key="11">
    <source>
        <dbReference type="ARBA" id="ARBA00032305"/>
    </source>
</evidence>
<feature type="binding site" evidence="13">
    <location>
        <position position="109"/>
    </location>
    <ligand>
        <name>Mg(2+)</name>
        <dbReference type="ChEBI" id="CHEBI:18420"/>
    </ligand>
</feature>
<dbReference type="EC" id="4.1.1.112" evidence="6"/>
<dbReference type="Proteomes" id="UP000253742">
    <property type="component" value="Unassembled WGS sequence"/>
</dbReference>
<evidence type="ECO:0000256" key="3">
    <source>
        <dbReference type="ARBA" id="ARBA00008621"/>
    </source>
</evidence>
<accession>A0A369V3S4</accession>
<evidence type="ECO:0000256" key="7">
    <source>
        <dbReference type="ARBA" id="ARBA00016549"/>
    </source>
</evidence>
<evidence type="ECO:0000256" key="8">
    <source>
        <dbReference type="ARBA" id="ARBA00025046"/>
    </source>
</evidence>
<gene>
    <name evidence="14" type="ORF">DVZ84_23935</name>
</gene>
<comment type="function">
    <text evidence="8">Catalyzes the aldol cleavage of 4-hydroxy-4-methyl-2-oxoglutarate (HMG) into 2 molecules of pyruvate. Also contains a secondary oxaloacetate (OAA) decarboxylase activity due to the common pyruvate enolate transition state formed following C-C bond cleavage in the retro-aldol and decarboxylation reactions.</text>
</comment>
<keyword evidence="13" id="KW-0479">Metal-binding</keyword>
<sequence>MNTTAAEDEGVPTAAIADASVRLGLPVRWAPPSLRPLLPGTPSSGPARPVTHLGSVDTILEVIAESDRGDVLVIDNGGRRDEACVGDLLVAEAALAGIAAIVLWGAHRDTAQLRRIGLPLWSLGPVASGPRRIPPAAPPMRTAVLDSVPVTVGDAVVADDDGVAFIAPTQADQVVQLAGRIQRVEAAQADLIRQGRSLRDQLDFTGYLQRRTANPSLTLRQHLEAHGSALEA</sequence>
<evidence type="ECO:0000256" key="4">
    <source>
        <dbReference type="ARBA" id="ARBA00011233"/>
    </source>
</evidence>
<dbReference type="PANTHER" id="PTHR33254">
    <property type="entry name" value="4-HYDROXY-4-METHYL-2-OXOGLUTARATE ALDOLASE 3-RELATED"/>
    <property type="match status" value="1"/>
</dbReference>
<dbReference type="Pfam" id="PF03737">
    <property type="entry name" value="RraA-like"/>
    <property type="match status" value="1"/>
</dbReference>
<dbReference type="GO" id="GO:0008948">
    <property type="term" value="F:oxaloacetate decarboxylase activity"/>
    <property type="evidence" value="ECO:0007669"/>
    <property type="project" value="UniProtKB-EC"/>
</dbReference>
<comment type="cofactor">
    <cofactor evidence="13">
        <name>Mg(2+)</name>
        <dbReference type="ChEBI" id="CHEBI:18420"/>
    </cofactor>
</comment>
<dbReference type="RefSeq" id="WP_114530885.1">
    <property type="nucleotide sequence ID" value="NZ_QQBH01000016.1"/>
</dbReference>
<dbReference type="AlphaFoldDB" id="A0A369V3S4"/>
<dbReference type="EMBL" id="QQBH01000016">
    <property type="protein sequence ID" value="RDD86668.1"/>
    <property type="molecule type" value="Genomic_DNA"/>
</dbReference>
<protein>
    <recommendedName>
        <fullName evidence="7">Putative 4-hydroxy-4-methyl-2-oxoglutarate aldolase</fullName>
        <ecNumber evidence="6">4.1.1.112</ecNumber>
        <ecNumber evidence="5">4.1.3.17</ecNumber>
    </recommendedName>
    <alternativeName>
        <fullName evidence="11">Oxaloacetate decarboxylase</fullName>
    </alternativeName>
    <alternativeName>
        <fullName evidence="9">Regulator of ribonuclease activity homolog</fullName>
    </alternativeName>
    <alternativeName>
        <fullName evidence="10">RraA-like protein</fullName>
    </alternativeName>
</protein>
<dbReference type="GO" id="GO:0047443">
    <property type="term" value="F:4-hydroxy-4-methyl-2-oxoglutarate aldolase activity"/>
    <property type="evidence" value="ECO:0007669"/>
    <property type="project" value="UniProtKB-EC"/>
</dbReference>
<dbReference type="SUPFAM" id="SSF89562">
    <property type="entry name" value="RraA-like"/>
    <property type="match status" value="1"/>
</dbReference>
<name>A0A369V3S4_9ACTN</name>
<evidence type="ECO:0000256" key="12">
    <source>
        <dbReference type="ARBA" id="ARBA00047973"/>
    </source>
</evidence>
<evidence type="ECO:0000256" key="5">
    <source>
        <dbReference type="ARBA" id="ARBA00012213"/>
    </source>
</evidence>